<feature type="compositionally biased region" description="Low complexity" evidence="7">
    <location>
        <begin position="218"/>
        <end position="240"/>
    </location>
</feature>
<protein>
    <submittedName>
        <fullName evidence="10">Cytochrome c5 family protein</fullName>
    </submittedName>
</protein>
<dbReference type="PROSITE" id="PS51007">
    <property type="entry name" value="CYTC"/>
    <property type="match status" value="2"/>
</dbReference>
<evidence type="ECO:0000313" key="10">
    <source>
        <dbReference type="EMBL" id="NUZ04286.1"/>
    </source>
</evidence>
<dbReference type="GO" id="GO:0020037">
    <property type="term" value="F:heme binding"/>
    <property type="evidence" value="ECO:0007669"/>
    <property type="project" value="InterPro"/>
</dbReference>
<feature type="compositionally biased region" description="Low complexity" evidence="7">
    <location>
        <begin position="176"/>
        <end position="202"/>
    </location>
</feature>
<dbReference type="AlphaFoldDB" id="A0A7Y6NJL7"/>
<keyword evidence="5 6" id="KW-0408">Iron</keyword>
<dbReference type="Pfam" id="PF13442">
    <property type="entry name" value="Cytochrome_CBB3"/>
    <property type="match status" value="2"/>
</dbReference>
<dbReference type="InterPro" id="IPR009056">
    <property type="entry name" value="Cyt_c-like_dom"/>
</dbReference>
<proteinExistence type="predicted"/>
<evidence type="ECO:0000256" key="1">
    <source>
        <dbReference type="ARBA" id="ARBA00022448"/>
    </source>
</evidence>
<reference evidence="10 11" key="1">
    <citation type="submission" date="2020-06" db="EMBL/GenBank/DDBJ databases">
        <title>Schlegella sp. ID0723 isolated from air conditioner.</title>
        <authorList>
            <person name="Kim D.Y."/>
            <person name="Kim D.-U."/>
        </authorList>
    </citation>
    <scope>NUCLEOTIDE SEQUENCE [LARGE SCALE GENOMIC DNA]</scope>
    <source>
        <strain evidence="10 11">ID0723</strain>
    </source>
</reference>
<keyword evidence="8" id="KW-1133">Transmembrane helix</keyword>
<evidence type="ECO:0000256" key="4">
    <source>
        <dbReference type="ARBA" id="ARBA00022982"/>
    </source>
</evidence>
<keyword evidence="11" id="KW-1185">Reference proteome</keyword>
<keyword evidence="1" id="KW-0813">Transport</keyword>
<evidence type="ECO:0000259" key="9">
    <source>
        <dbReference type="PROSITE" id="PS51007"/>
    </source>
</evidence>
<evidence type="ECO:0000256" key="6">
    <source>
        <dbReference type="PROSITE-ProRule" id="PRU00433"/>
    </source>
</evidence>
<dbReference type="Gene3D" id="1.10.760.10">
    <property type="entry name" value="Cytochrome c-like domain"/>
    <property type="match status" value="2"/>
</dbReference>
<dbReference type="RefSeq" id="WP_176065125.1">
    <property type="nucleotide sequence ID" value="NZ_JABWMJ010000001.1"/>
</dbReference>
<dbReference type="InterPro" id="IPR002323">
    <property type="entry name" value="Cyt_CIE"/>
</dbReference>
<dbReference type="PANTHER" id="PTHR40942:SF4">
    <property type="entry name" value="CYTOCHROME C5"/>
    <property type="match status" value="1"/>
</dbReference>
<evidence type="ECO:0000256" key="8">
    <source>
        <dbReference type="SAM" id="Phobius"/>
    </source>
</evidence>
<dbReference type="PRINTS" id="PR00607">
    <property type="entry name" value="CYTCHROMECIE"/>
</dbReference>
<sequence length="321" mass="32338">MTDAHEPIEIDEPHEGPIKTPKQLILAVIWAFVIPITTIVLLALFVQAQIKPGAGSNVLTPQAVSERLRPVGHVEVKDATDVASLKNGQEVFTAQCSACHTPGSLGAPKFGDAAAWADRIKTGLESLIKSAVHGKGAMPPQAGGDFNEFEVARAVVYMTNQSGASFPEPKPPAPVNPADTAAAAGAPTTTTALSTATVAPSPGVDANAGRQPSELSPPAGGSMTASTSGPTAAATQPAVATPAANPPPLYAQSCAVCHGAGVAGAPKLGDKAAWAPRIAQGIDTLTTHAITGKGAMPPRGGSTASDADIRTVVTYMVSASK</sequence>
<accession>A0A7Y6NJL7</accession>
<evidence type="ECO:0000256" key="7">
    <source>
        <dbReference type="SAM" id="MobiDB-lite"/>
    </source>
</evidence>
<evidence type="ECO:0000256" key="2">
    <source>
        <dbReference type="ARBA" id="ARBA00022617"/>
    </source>
</evidence>
<feature type="region of interest" description="Disordered" evidence="7">
    <location>
        <begin position="163"/>
        <end position="240"/>
    </location>
</feature>
<comment type="caution">
    <text evidence="10">The sequence shown here is derived from an EMBL/GenBank/DDBJ whole genome shotgun (WGS) entry which is preliminary data.</text>
</comment>
<organism evidence="10 11">
    <name type="scientific">Piscinibacter koreensis</name>
    <dbReference type="NCBI Taxonomy" id="2742824"/>
    <lineage>
        <taxon>Bacteria</taxon>
        <taxon>Pseudomonadati</taxon>
        <taxon>Pseudomonadota</taxon>
        <taxon>Betaproteobacteria</taxon>
        <taxon>Burkholderiales</taxon>
        <taxon>Sphaerotilaceae</taxon>
        <taxon>Piscinibacter</taxon>
    </lineage>
</organism>
<keyword evidence="4" id="KW-0249">Electron transport</keyword>
<keyword evidence="8" id="KW-0472">Membrane</keyword>
<dbReference type="EMBL" id="JABWMJ010000001">
    <property type="protein sequence ID" value="NUZ04286.1"/>
    <property type="molecule type" value="Genomic_DNA"/>
</dbReference>
<gene>
    <name evidence="10" type="ORF">HQN59_00790</name>
</gene>
<feature type="transmembrane region" description="Helical" evidence="8">
    <location>
        <begin position="24"/>
        <end position="46"/>
    </location>
</feature>
<dbReference type="GO" id="GO:0005506">
    <property type="term" value="F:iron ion binding"/>
    <property type="evidence" value="ECO:0007669"/>
    <property type="project" value="InterPro"/>
</dbReference>
<feature type="domain" description="Cytochrome c" evidence="9">
    <location>
        <begin position="241"/>
        <end position="320"/>
    </location>
</feature>
<evidence type="ECO:0000313" key="11">
    <source>
        <dbReference type="Proteomes" id="UP000529637"/>
    </source>
</evidence>
<evidence type="ECO:0000256" key="5">
    <source>
        <dbReference type="ARBA" id="ARBA00023004"/>
    </source>
</evidence>
<dbReference type="InterPro" id="IPR036909">
    <property type="entry name" value="Cyt_c-like_dom_sf"/>
</dbReference>
<dbReference type="Proteomes" id="UP000529637">
    <property type="component" value="Unassembled WGS sequence"/>
</dbReference>
<keyword evidence="3 6" id="KW-0479">Metal-binding</keyword>
<dbReference type="GO" id="GO:0009055">
    <property type="term" value="F:electron transfer activity"/>
    <property type="evidence" value="ECO:0007669"/>
    <property type="project" value="InterPro"/>
</dbReference>
<keyword evidence="8" id="KW-0812">Transmembrane</keyword>
<keyword evidence="2 6" id="KW-0349">Heme</keyword>
<dbReference type="PANTHER" id="PTHR40942">
    <property type="match status" value="1"/>
</dbReference>
<feature type="domain" description="Cytochrome c" evidence="9">
    <location>
        <begin position="83"/>
        <end position="162"/>
    </location>
</feature>
<name>A0A7Y6NJL7_9BURK</name>
<dbReference type="SUPFAM" id="SSF46626">
    <property type="entry name" value="Cytochrome c"/>
    <property type="match status" value="2"/>
</dbReference>
<evidence type="ECO:0000256" key="3">
    <source>
        <dbReference type="ARBA" id="ARBA00022723"/>
    </source>
</evidence>